<protein>
    <submittedName>
        <fullName evidence="3">Nucleotide-binding universal stress UspA family protein</fullName>
    </submittedName>
</protein>
<evidence type="ECO:0000313" key="4">
    <source>
        <dbReference type="Proteomes" id="UP000292445"/>
    </source>
</evidence>
<dbReference type="Gene3D" id="3.40.50.12370">
    <property type="match status" value="1"/>
</dbReference>
<accession>A0A4Q7ND49</accession>
<dbReference type="Proteomes" id="UP000292445">
    <property type="component" value="Unassembled WGS sequence"/>
</dbReference>
<proteinExistence type="inferred from homology"/>
<evidence type="ECO:0000259" key="2">
    <source>
        <dbReference type="Pfam" id="PF00582"/>
    </source>
</evidence>
<comment type="similarity">
    <text evidence="1">Belongs to the universal stress protein A family.</text>
</comment>
<sequence>MLGRIAVHLDLDRGCRRRVRAAAQLAAEHDAALVGIHASFGRPLPYLYEGFFVSDDVNRMLRQRVDDDRAATEALLQEVAGETGVTAHWRTGNGLAENVLCEQARYCDLLVMSQPDDADPGPQQMPVLVAAVMLGAGRPVLMLPSVGELNAIGRRVLFCWDERRESARALADAGPILEEASELFALRVDPPSEPEQAAQVKRADFLAYCAGRQYPIPQETVRESAGIGIGNCILNAAADNACDLIVMGAYGHSRVREAVLGGTTRTLLESMTVPVLFSH</sequence>
<dbReference type="RefSeq" id="WP_130358570.1">
    <property type="nucleotide sequence ID" value="NZ_SGXC01000002.1"/>
</dbReference>
<dbReference type="OrthoDB" id="9804721at2"/>
<dbReference type="SUPFAM" id="SSF52402">
    <property type="entry name" value="Adenine nucleotide alpha hydrolases-like"/>
    <property type="match status" value="2"/>
</dbReference>
<dbReference type="EMBL" id="SGXC01000002">
    <property type="protein sequence ID" value="RZS80972.1"/>
    <property type="molecule type" value="Genomic_DNA"/>
</dbReference>
<keyword evidence="4" id="KW-1185">Reference proteome</keyword>
<dbReference type="InterPro" id="IPR006016">
    <property type="entry name" value="UspA"/>
</dbReference>
<gene>
    <name evidence="3" type="ORF">EV675_3585</name>
</gene>
<reference evidence="3 4" key="1">
    <citation type="submission" date="2019-02" db="EMBL/GenBank/DDBJ databases">
        <title>Genomic Encyclopedia of Type Strains, Phase IV (KMG-IV): sequencing the most valuable type-strain genomes for metagenomic binning, comparative biology and taxonomic classification.</title>
        <authorList>
            <person name="Goeker M."/>
        </authorList>
    </citation>
    <scope>NUCLEOTIDE SEQUENCE [LARGE SCALE GENOMIC DNA]</scope>
    <source>
        <strain evidence="3 4">K24</strain>
    </source>
</reference>
<dbReference type="PANTHER" id="PTHR46268:SF15">
    <property type="entry name" value="UNIVERSAL STRESS PROTEIN HP_0031"/>
    <property type="match status" value="1"/>
</dbReference>
<comment type="caution">
    <text evidence="3">The sequence shown here is derived from an EMBL/GenBank/DDBJ whole genome shotgun (WGS) entry which is preliminary data.</text>
</comment>
<feature type="domain" description="UspA" evidence="2">
    <location>
        <begin position="154"/>
        <end position="276"/>
    </location>
</feature>
<evidence type="ECO:0000256" key="1">
    <source>
        <dbReference type="ARBA" id="ARBA00008791"/>
    </source>
</evidence>
<dbReference type="Pfam" id="PF00582">
    <property type="entry name" value="Usp"/>
    <property type="match status" value="1"/>
</dbReference>
<organism evidence="3 4">
    <name type="scientific">Pigmentiphaga kullae</name>
    <dbReference type="NCBI Taxonomy" id="151784"/>
    <lineage>
        <taxon>Bacteria</taxon>
        <taxon>Pseudomonadati</taxon>
        <taxon>Pseudomonadota</taxon>
        <taxon>Betaproteobacteria</taxon>
        <taxon>Burkholderiales</taxon>
        <taxon>Alcaligenaceae</taxon>
        <taxon>Pigmentiphaga</taxon>
    </lineage>
</organism>
<name>A0A4Q7ND49_9BURK</name>
<dbReference type="AlphaFoldDB" id="A0A4Q7ND49"/>
<dbReference type="CDD" id="cd00293">
    <property type="entry name" value="USP-like"/>
    <property type="match status" value="1"/>
</dbReference>
<dbReference type="PANTHER" id="PTHR46268">
    <property type="entry name" value="STRESS RESPONSE PROTEIN NHAX"/>
    <property type="match status" value="1"/>
</dbReference>
<evidence type="ECO:0000313" key="3">
    <source>
        <dbReference type="EMBL" id="RZS80972.1"/>
    </source>
</evidence>